<dbReference type="SMART" id="SM00052">
    <property type="entry name" value="EAL"/>
    <property type="match status" value="1"/>
</dbReference>
<gene>
    <name evidence="2" type="ORF">ACFQND_07060</name>
</gene>
<dbReference type="Proteomes" id="UP001596270">
    <property type="component" value="Unassembled WGS sequence"/>
</dbReference>
<sequence>MSTSLPAGWTATELAHAVVRGQLELHYQPIVDLRSDQIVGAEALLRWRHPTLGMLPPGQFLPLVESSGLMPEIGAWVLSEACRQMQRWLSLNWQPFRLAVNVSASQVGPDFDGWVKGVLADAELPTEYLEIELTESVAFGNPAIFPALEALRQIGVRFAADDFGTGYSCLQHLKCCPISTLKIDQSFVAGLANDHRDQTIVHTVIQLAHGLGMDVVAEGVETSASLDLLRQANCDTGQGFLFAKPMPAAAFAAFVSQWRGATMNTNDPTATSCCVCCKEIPLDAAFTPEGAEYVEHFCGLECYQRFQARASNATETSAELNACGSPPSG</sequence>
<reference evidence="3" key="1">
    <citation type="journal article" date="2019" name="Int. J. Syst. Evol. Microbiol.">
        <title>The Global Catalogue of Microorganisms (GCM) 10K type strain sequencing project: providing services to taxonomists for standard genome sequencing and annotation.</title>
        <authorList>
            <consortium name="The Broad Institute Genomics Platform"/>
            <consortium name="The Broad Institute Genome Sequencing Center for Infectious Disease"/>
            <person name="Wu L."/>
            <person name="Ma J."/>
        </authorList>
    </citation>
    <scope>NUCLEOTIDE SEQUENCE [LARGE SCALE GENOMIC DNA]</scope>
    <source>
        <strain evidence="3">CCUG 39402</strain>
    </source>
</reference>
<dbReference type="Pfam" id="PF11809">
    <property type="entry name" value="DUF3330"/>
    <property type="match status" value="1"/>
</dbReference>
<dbReference type="RefSeq" id="WP_345785313.1">
    <property type="nucleotide sequence ID" value="NZ_JBHSRS010000015.1"/>
</dbReference>
<dbReference type="InterPro" id="IPR001633">
    <property type="entry name" value="EAL_dom"/>
</dbReference>
<accession>A0ABW1TW49</accession>
<protein>
    <submittedName>
        <fullName evidence="2">DUF3330 domain-containing protein</fullName>
    </submittedName>
</protein>
<evidence type="ECO:0000313" key="3">
    <source>
        <dbReference type="Proteomes" id="UP001596270"/>
    </source>
</evidence>
<keyword evidence="3" id="KW-1185">Reference proteome</keyword>
<organism evidence="2 3">
    <name type="scientific">Polaromonas aquatica</name>
    <dbReference type="NCBI Taxonomy" id="332657"/>
    <lineage>
        <taxon>Bacteria</taxon>
        <taxon>Pseudomonadati</taxon>
        <taxon>Pseudomonadota</taxon>
        <taxon>Betaproteobacteria</taxon>
        <taxon>Burkholderiales</taxon>
        <taxon>Comamonadaceae</taxon>
        <taxon>Polaromonas</taxon>
    </lineage>
</organism>
<feature type="domain" description="EAL" evidence="1">
    <location>
        <begin position="7"/>
        <end position="259"/>
    </location>
</feature>
<dbReference type="PROSITE" id="PS50883">
    <property type="entry name" value="EAL"/>
    <property type="match status" value="1"/>
</dbReference>
<proteinExistence type="predicted"/>
<name>A0ABW1TW49_9BURK</name>
<comment type="caution">
    <text evidence="2">The sequence shown here is derived from an EMBL/GenBank/DDBJ whole genome shotgun (WGS) entry which is preliminary data.</text>
</comment>
<dbReference type="InterPro" id="IPR021767">
    <property type="entry name" value="TnpM"/>
</dbReference>
<dbReference type="PANTHER" id="PTHR33121">
    <property type="entry name" value="CYCLIC DI-GMP PHOSPHODIESTERASE PDEF"/>
    <property type="match status" value="1"/>
</dbReference>
<dbReference type="Gene3D" id="3.20.20.450">
    <property type="entry name" value="EAL domain"/>
    <property type="match status" value="1"/>
</dbReference>
<evidence type="ECO:0000313" key="2">
    <source>
        <dbReference type="EMBL" id="MFC6280988.1"/>
    </source>
</evidence>
<dbReference type="SUPFAM" id="SSF141868">
    <property type="entry name" value="EAL domain-like"/>
    <property type="match status" value="1"/>
</dbReference>
<evidence type="ECO:0000259" key="1">
    <source>
        <dbReference type="PROSITE" id="PS50883"/>
    </source>
</evidence>
<dbReference type="CDD" id="cd01948">
    <property type="entry name" value="EAL"/>
    <property type="match status" value="1"/>
</dbReference>
<dbReference type="PANTHER" id="PTHR33121:SF70">
    <property type="entry name" value="SIGNALING PROTEIN YKOW"/>
    <property type="match status" value="1"/>
</dbReference>
<dbReference type="EMBL" id="JBHSRS010000015">
    <property type="protein sequence ID" value="MFC6280988.1"/>
    <property type="molecule type" value="Genomic_DNA"/>
</dbReference>
<dbReference type="InterPro" id="IPR050706">
    <property type="entry name" value="Cyclic-di-GMP_PDE-like"/>
</dbReference>
<dbReference type="InterPro" id="IPR035919">
    <property type="entry name" value="EAL_sf"/>
</dbReference>
<dbReference type="Pfam" id="PF00563">
    <property type="entry name" value="EAL"/>
    <property type="match status" value="1"/>
</dbReference>